<evidence type="ECO:0000256" key="3">
    <source>
        <dbReference type="ARBA" id="ARBA00023239"/>
    </source>
</evidence>
<comment type="caution">
    <text evidence="7">The sequence shown here is derived from an EMBL/GenBank/DDBJ whole genome shotgun (WGS) entry which is preliminary data.</text>
</comment>
<dbReference type="SUPFAM" id="SSF48557">
    <property type="entry name" value="L-aspartase-like"/>
    <property type="match status" value="1"/>
</dbReference>
<dbReference type="GO" id="GO:0005737">
    <property type="term" value="C:cytoplasm"/>
    <property type="evidence" value="ECO:0007669"/>
    <property type="project" value="UniProtKB-SubCell"/>
</dbReference>
<comment type="similarity">
    <text evidence="2 4">Belongs to the class-II fumarase/aspartase family. Fumarase subfamily.</text>
</comment>
<dbReference type="PANTHER" id="PTHR11444:SF1">
    <property type="entry name" value="FUMARATE HYDRATASE, MITOCHONDRIAL"/>
    <property type="match status" value="1"/>
</dbReference>
<comment type="miscellaneous">
    <text evidence="4">There are 2 substrate-binding sites: the catalytic A site, and the non-catalytic B site that may play a role in the transfer of substrate or product between the active site and the solvent. Alternatively, the B site may bind allosteric effectors.</text>
</comment>
<dbReference type="PANTHER" id="PTHR11444">
    <property type="entry name" value="ASPARTATEAMMONIA/ARGININOSUCCINATE/ADENYLOSUCCINATE LYASE"/>
    <property type="match status" value="1"/>
</dbReference>
<comment type="subcellular location">
    <subcellularLocation>
        <location evidence="4">Cytoplasm</location>
    </subcellularLocation>
</comment>
<evidence type="ECO:0000259" key="6">
    <source>
        <dbReference type="Pfam" id="PF10415"/>
    </source>
</evidence>
<feature type="active site" description="Proton donor/acceptor" evidence="4">
    <location>
        <position position="182"/>
    </location>
</feature>
<dbReference type="GO" id="GO:0008797">
    <property type="term" value="F:aspartate ammonia-lyase activity"/>
    <property type="evidence" value="ECO:0007669"/>
    <property type="project" value="UniProtKB-EC"/>
</dbReference>
<feature type="site" description="Important for catalytic activity" evidence="4">
    <location>
        <position position="325"/>
    </location>
</feature>
<dbReference type="Gene3D" id="1.20.200.10">
    <property type="entry name" value="Fumarase/aspartase (Central domain)"/>
    <property type="match status" value="1"/>
</dbReference>
<comment type="catalytic activity">
    <reaction evidence="1">
        <text>L-aspartate = fumarate + NH4(+)</text>
        <dbReference type="Rhea" id="RHEA:16601"/>
        <dbReference type="ChEBI" id="CHEBI:28938"/>
        <dbReference type="ChEBI" id="CHEBI:29806"/>
        <dbReference type="ChEBI" id="CHEBI:29991"/>
        <dbReference type="EC" id="4.3.1.1"/>
    </reaction>
</comment>
<sequence>MDYRIEKDSMGEIRVGNDKLWGAQTQRSYENFPQGVARMPFDQIKSLILVKKAAALVNNSQGKLKDSYKDAIVAACDKVLNESFEDQFPLTVYQTGSGTQTNMNVNEVIAHLANETLGENLIHPNDHVNMSQSTNDVFPTAMHITSLRLIKEELLPEVDGLAEEFYKRAEDFKGIIKTGRTHLQDATPLSLSDEIKTYADLIKRDGAYIRESAKALEFLAIGGTAVGTGLNTKKGYDTKMAETLSDLTGLNLRADLNKFLQLSSKHGMAKAHGAIKILASDLLKIAEDIRFLSSGPRTGIGELIIPSNEPGSSIMPGKVNPTQVEMLTMICLEVMANDVAISLANSLGQLELNAYMPFITYKMVDSVKILSKGLHSFNIHLVRGLVANEEKIKENLEKSLMLVTALSPHIGYDKASELAKYAHSKGISLREANAELGFVTDETFLKIVDPEKMV</sequence>
<dbReference type="Gene3D" id="1.10.40.30">
    <property type="entry name" value="Fumarase/aspartase (C-terminal domain)"/>
    <property type="match status" value="1"/>
</dbReference>
<dbReference type="GO" id="GO:0006106">
    <property type="term" value="P:fumarate metabolic process"/>
    <property type="evidence" value="ECO:0007669"/>
    <property type="project" value="InterPro"/>
</dbReference>
<keyword evidence="4" id="KW-0963">Cytoplasm</keyword>
<dbReference type="InterPro" id="IPR018951">
    <property type="entry name" value="Fumarase_C_C"/>
</dbReference>
<dbReference type="InterPro" id="IPR005677">
    <property type="entry name" value="Fum_hydII"/>
</dbReference>
<comment type="subunit">
    <text evidence="4">Homotetramer.</text>
</comment>
<dbReference type="HAMAP" id="MF_00743">
    <property type="entry name" value="FumaraseC"/>
    <property type="match status" value="1"/>
</dbReference>
<dbReference type="EC" id="4.2.1.2" evidence="4"/>
<feature type="domain" description="Fumarase C C-terminal" evidence="6">
    <location>
        <begin position="402"/>
        <end position="454"/>
    </location>
</feature>
<dbReference type="FunFam" id="1.20.200.10:FF:000001">
    <property type="entry name" value="Fumarate hydratase, mitochondrial"/>
    <property type="match status" value="1"/>
</dbReference>
<dbReference type="Pfam" id="PF10415">
    <property type="entry name" value="FumaraseC_C"/>
    <property type="match status" value="1"/>
</dbReference>
<dbReference type="InterPro" id="IPR024083">
    <property type="entry name" value="Fumarase/histidase_N"/>
</dbReference>
<dbReference type="FunFam" id="1.10.275.10:FF:000001">
    <property type="entry name" value="Fumarate hydratase, mitochondrial"/>
    <property type="match status" value="1"/>
</dbReference>
<feature type="binding site" evidence="4">
    <location>
        <position position="181"/>
    </location>
    <ligand>
        <name>substrate</name>
    </ligand>
</feature>
<dbReference type="GO" id="GO:0006108">
    <property type="term" value="P:malate metabolic process"/>
    <property type="evidence" value="ECO:0007669"/>
    <property type="project" value="TreeGrafter"/>
</dbReference>
<dbReference type="PROSITE" id="PS00163">
    <property type="entry name" value="FUMARATE_LYASES"/>
    <property type="match status" value="1"/>
</dbReference>
<comment type="function">
    <text evidence="4">Involved in the TCA cycle. Catalyzes the stereospecific interconversion of fumarate to L-malate.</text>
</comment>
<dbReference type="eggNOG" id="COG0114">
    <property type="taxonomic scope" value="Bacteria"/>
</dbReference>
<feature type="domain" description="Fumarate lyase N-terminal" evidence="5">
    <location>
        <begin position="11"/>
        <end position="335"/>
    </location>
</feature>
<dbReference type="InterPro" id="IPR000362">
    <property type="entry name" value="Fumarate_lyase_fam"/>
</dbReference>
<dbReference type="PRINTS" id="PR00145">
    <property type="entry name" value="ARGSUCLYASE"/>
</dbReference>
<evidence type="ECO:0000259" key="5">
    <source>
        <dbReference type="Pfam" id="PF00206"/>
    </source>
</evidence>
<dbReference type="EMBL" id="JRMW01000019">
    <property type="protein sequence ID" value="KGF05106.1"/>
    <property type="molecule type" value="Genomic_DNA"/>
</dbReference>
<dbReference type="Pfam" id="PF00206">
    <property type="entry name" value="Lyase_1"/>
    <property type="match status" value="1"/>
</dbReference>
<evidence type="ECO:0000256" key="4">
    <source>
        <dbReference type="HAMAP-Rule" id="MF_00743"/>
    </source>
</evidence>
<keyword evidence="3 4" id="KW-0456">Lyase</keyword>
<dbReference type="OrthoDB" id="9802809at2"/>
<dbReference type="CDD" id="cd01362">
    <property type="entry name" value="Fumarase_classII"/>
    <property type="match status" value="1"/>
</dbReference>
<name>A0A095X5Z9_9FIRM</name>
<dbReference type="InterPro" id="IPR008948">
    <property type="entry name" value="L-Aspartase-like"/>
</dbReference>
<feature type="binding site" evidence="4">
    <location>
        <position position="313"/>
    </location>
    <ligand>
        <name>substrate</name>
    </ligand>
</feature>
<dbReference type="PRINTS" id="PR00149">
    <property type="entry name" value="FUMRATELYASE"/>
</dbReference>
<dbReference type="Gene3D" id="1.10.275.10">
    <property type="entry name" value="Fumarase/aspartase (N-terminal domain)"/>
    <property type="match status" value="1"/>
</dbReference>
<gene>
    <name evidence="4" type="primary">fumC</name>
    <name evidence="7" type="ORF">HMPREF1630_01480</name>
</gene>
<comment type="pathway">
    <text evidence="4">Carbohydrate metabolism; tricarboxylic acid cycle; (S)-malate from fumarate: step 1/1.</text>
</comment>
<feature type="binding site" evidence="4">
    <location>
        <begin position="318"/>
        <end position="320"/>
    </location>
    <ligand>
        <name>substrate</name>
    </ligand>
</feature>
<dbReference type="GO" id="GO:0004333">
    <property type="term" value="F:fumarate hydratase activity"/>
    <property type="evidence" value="ECO:0007669"/>
    <property type="project" value="UniProtKB-UniRule"/>
</dbReference>
<dbReference type="InterPro" id="IPR020557">
    <property type="entry name" value="Fumarate_lyase_CS"/>
</dbReference>
<dbReference type="InterPro" id="IPR022761">
    <property type="entry name" value="Fumarate_lyase_N"/>
</dbReference>
<reference evidence="7 8" key="1">
    <citation type="submission" date="2014-07" db="EMBL/GenBank/DDBJ databases">
        <authorList>
            <person name="McCorrison J."/>
            <person name="Sanka R."/>
            <person name="Torralba M."/>
            <person name="Gillis M."/>
            <person name="Haft D.H."/>
            <person name="Methe B."/>
            <person name="Sutton G."/>
            <person name="Nelson K.E."/>
        </authorList>
    </citation>
    <scope>NUCLEOTIDE SEQUENCE [LARGE SCALE GENOMIC DNA]</scope>
    <source>
        <strain evidence="7 8">S7-1-13</strain>
    </source>
</reference>
<evidence type="ECO:0000256" key="1">
    <source>
        <dbReference type="ARBA" id="ARBA00001494"/>
    </source>
</evidence>
<organism evidence="7 8">
    <name type="scientific">Anaerococcus lactolyticus S7-1-13</name>
    <dbReference type="NCBI Taxonomy" id="1284686"/>
    <lineage>
        <taxon>Bacteria</taxon>
        <taxon>Bacillati</taxon>
        <taxon>Bacillota</taxon>
        <taxon>Tissierellia</taxon>
        <taxon>Tissierellales</taxon>
        <taxon>Peptoniphilaceae</taxon>
        <taxon>Anaerococcus</taxon>
    </lineage>
</organism>
<feature type="binding site" description="in site B" evidence="4">
    <location>
        <begin position="123"/>
        <end position="126"/>
    </location>
    <ligand>
        <name>substrate</name>
    </ligand>
</feature>
<comment type="catalytic activity">
    <reaction evidence="4">
        <text>(S)-malate = fumarate + H2O</text>
        <dbReference type="Rhea" id="RHEA:12460"/>
        <dbReference type="ChEBI" id="CHEBI:15377"/>
        <dbReference type="ChEBI" id="CHEBI:15589"/>
        <dbReference type="ChEBI" id="CHEBI:29806"/>
        <dbReference type="EC" id="4.2.1.2"/>
    </reaction>
</comment>
<evidence type="ECO:0000256" key="2">
    <source>
        <dbReference type="ARBA" id="ARBA00009084"/>
    </source>
</evidence>
<dbReference type="GO" id="GO:0006099">
    <property type="term" value="P:tricarboxylic acid cycle"/>
    <property type="evidence" value="ECO:0007669"/>
    <property type="project" value="UniProtKB-UniRule"/>
</dbReference>
<dbReference type="UniPathway" id="UPA00223">
    <property type="reaction ID" value="UER01007"/>
</dbReference>
<proteinExistence type="inferred from homology"/>
<protein>
    <recommendedName>
        <fullName evidence="4">Fumarate hydratase class II</fullName>
        <shortName evidence="4">Fumarase C</shortName>
        <ecNumber evidence="4">4.2.1.2</ecNumber>
    </recommendedName>
    <alternativeName>
        <fullName evidence="4">Aerobic fumarase</fullName>
    </alternativeName>
    <alternativeName>
        <fullName evidence="4">Iron-independent fumarase</fullName>
    </alternativeName>
</protein>
<feature type="active site" evidence="4">
    <location>
        <position position="312"/>
    </location>
</feature>
<dbReference type="Proteomes" id="UP000029579">
    <property type="component" value="Unassembled WGS sequence"/>
</dbReference>
<keyword evidence="4" id="KW-0816">Tricarboxylic acid cycle</keyword>
<evidence type="ECO:0000313" key="7">
    <source>
        <dbReference type="EMBL" id="KGF05106.1"/>
    </source>
</evidence>
<dbReference type="FunFam" id="1.10.40.30:FF:000002">
    <property type="entry name" value="Fumarate hydratase class II"/>
    <property type="match status" value="1"/>
</dbReference>
<dbReference type="RefSeq" id="WP_004829309.1">
    <property type="nucleotide sequence ID" value="NZ_JRMW01000019.1"/>
</dbReference>
<evidence type="ECO:0000313" key="8">
    <source>
        <dbReference type="Proteomes" id="UP000029579"/>
    </source>
</evidence>
<dbReference type="AlphaFoldDB" id="A0A095X5Z9"/>
<accession>A0A095X5Z9</accession>
<feature type="binding site" evidence="4">
    <location>
        <begin position="133"/>
        <end position="135"/>
    </location>
    <ligand>
        <name>substrate</name>
    </ligand>
</feature>
<feature type="binding site" evidence="4">
    <location>
        <begin position="97"/>
        <end position="99"/>
    </location>
    <ligand>
        <name>substrate</name>
    </ligand>
</feature>